<dbReference type="RefSeq" id="XP_025599051.1">
    <property type="nucleotide sequence ID" value="XM_025742106.1"/>
</dbReference>
<dbReference type="Proteomes" id="UP000245946">
    <property type="component" value="Unassembled WGS sequence"/>
</dbReference>
<proteinExistence type="predicted"/>
<name>A0A316ZCW2_9BASI</name>
<protein>
    <submittedName>
        <fullName evidence="2">Uncharacterized protein</fullName>
    </submittedName>
</protein>
<feature type="region of interest" description="Disordered" evidence="1">
    <location>
        <begin position="67"/>
        <end position="191"/>
    </location>
</feature>
<dbReference type="EMBL" id="KZ819290">
    <property type="protein sequence ID" value="PWN98772.1"/>
    <property type="molecule type" value="Genomic_DNA"/>
</dbReference>
<gene>
    <name evidence="2" type="ORF">FA09DRAFT_329268</name>
</gene>
<feature type="compositionally biased region" description="Basic residues" evidence="1">
    <location>
        <begin position="154"/>
        <end position="166"/>
    </location>
</feature>
<feature type="compositionally biased region" description="Polar residues" evidence="1">
    <location>
        <begin position="131"/>
        <end position="141"/>
    </location>
</feature>
<sequence>MPKAAPTKSAGATQKPKAPKEPRAGPSSGRRGPAPGPGKQPKVFSETLGLQHLLALTQEVTAKEDAKLQSRLQRNRDSAEWAKRERLRREEERLAKKGKGPQAKRKAEAAAAAAAAEDDGAEEQETRRPAQVQSAPLQTKSAIRASLLAEQRAKAKARKGARKAAAKRAADPDAVSPPPDGPPKKKRVAFA</sequence>
<accession>A0A316ZCW2</accession>
<feature type="compositionally biased region" description="Basic and acidic residues" evidence="1">
    <location>
        <begin position="67"/>
        <end position="95"/>
    </location>
</feature>
<keyword evidence="3" id="KW-1185">Reference proteome</keyword>
<organism evidence="2 3">
    <name type="scientific">Tilletiopsis washingtonensis</name>
    <dbReference type="NCBI Taxonomy" id="58919"/>
    <lineage>
        <taxon>Eukaryota</taxon>
        <taxon>Fungi</taxon>
        <taxon>Dikarya</taxon>
        <taxon>Basidiomycota</taxon>
        <taxon>Ustilaginomycotina</taxon>
        <taxon>Exobasidiomycetes</taxon>
        <taxon>Entylomatales</taxon>
        <taxon>Entylomatales incertae sedis</taxon>
        <taxon>Tilletiopsis</taxon>
    </lineage>
</organism>
<dbReference type="GeneID" id="37269650"/>
<evidence type="ECO:0000256" key="1">
    <source>
        <dbReference type="SAM" id="MobiDB-lite"/>
    </source>
</evidence>
<reference evidence="2 3" key="1">
    <citation type="journal article" date="2018" name="Mol. Biol. Evol.">
        <title>Broad Genomic Sampling Reveals a Smut Pathogenic Ancestry of the Fungal Clade Ustilaginomycotina.</title>
        <authorList>
            <person name="Kijpornyongpan T."/>
            <person name="Mondo S.J."/>
            <person name="Barry K."/>
            <person name="Sandor L."/>
            <person name="Lee J."/>
            <person name="Lipzen A."/>
            <person name="Pangilinan J."/>
            <person name="LaButti K."/>
            <person name="Hainaut M."/>
            <person name="Henrissat B."/>
            <person name="Grigoriev I.V."/>
            <person name="Spatafora J.W."/>
            <person name="Aime M.C."/>
        </authorList>
    </citation>
    <scope>NUCLEOTIDE SEQUENCE [LARGE SCALE GENOMIC DNA]</scope>
    <source>
        <strain evidence="2 3">MCA 4186</strain>
    </source>
</reference>
<evidence type="ECO:0000313" key="3">
    <source>
        <dbReference type="Proteomes" id="UP000245946"/>
    </source>
</evidence>
<feature type="compositionally biased region" description="Low complexity" evidence="1">
    <location>
        <begin position="24"/>
        <end position="33"/>
    </location>
</feature>
<feature type="region of interest" description="Disordered" evidence="1">
    <location>
        <begin position="1"/>
        <end position="46"/>
    </location>
</feature>
<evidence type="ECO:0000313" key="2">
    <source>
        <dbReference type="EMBL" id="PWN98772.1"/>
    </source>
</evidence>
<dbReference type="AlphaFoldDB" id="A0A316ZCW2"/>